<evidence type="ECO:0000313" key="3">
    <source>
        <dbReference type="EMBL" id="RNL49187.1"/>
    </source>
</evidence>
<evidence type="ECO:0000256" key="1">
    <source>
        <dbReference type="SAM" id="SignalP"/>
    </source>
</evidence>
<dbReference type="SMART" id="SM00894">
    <property type="entry name" value="Excalibur"/>
    <property type="match status" value="1"/>
</dbReference>
<evidence type="ECO:0000259" key="2">
    <source>
        <dbReference type="SMART" id="SM00894"/>
    </source>
</evidence>
<dbReference type="OrthoDB" id="2735480at2"/>
<dbReference type="AlphaFoldDB" id="A0A3N0BMG0"/>
<feature type="signal peptide" evidence="1">
    <location>
        <begin position="1"/>
        <end position="21"/>
    </location>
</feature>
<keyword evidence="4" id="KW-1185">Reference proteome</keyword>
<dbReference type="Pfam" id="PF05901">
    <property type="entry name" value="Excalibur"/>
    <property type="match status" value="1"/>
</dbReference>
<evidence type="ECO:0000313" key="4">
    <source>
        <dbReference type="Proteomes" id="UP000273807"/>
    </source>
</evidence>
<reference evidence="3 4" key="1">
    <citation type="submission" date="2018-10" db="EMBL/GenBank/DDBJ databases">
        <title>Genome sequencing of Arthrobacter oryzae TNB02.</title>
        <authorList>
            <person name="Cho Y.-J."/>
            <person name="Cho A."/>
            <person name="Kim O.-S."/>
        </authorList>
    </citation>
    <scope>NUCLEOTIDE SEQUENCE [LARGE SCALE GENOMIC DNA]</scope>
    <source>
        <strain evidence="3 4">TNB02</strain>
    </source>
</reference>
<dbReference type="EMBL" id="RBED01000146">
    <property type="protein sequence ID" value="RNL49187.1"/>
    <property type="molecule type" value="Genomic_DNA"/>
</dbReference>
<feature type="domain" description="Excalibur calcium-binding" evidence="2">
    <location>
        <begin position="27"/>
        <end position="92"/>
    </location>
</feature>
<sequence>MISSLATAALLLTVSAVPATAAPAPKSYKNCTELNRVYPHGVGKSGARDRTSGKPVTKFKVSNTLYSYNDGGAKRHLGERDLDRDNDGIACEKL</sequence>
<proteinExistence type="predicted"/>
<name>A0A3N0BMG0_9MICC</name>
<dbReference type="Proteomes" id="UP000273807">
    <property type="component" value="Unassembled WGS sequence"/>
</dbReference>
<accession>A0A3N0BMG0</accession>
<keyword evidence="1" id="KW-0732">Signal</keyword>
<dbReference type="InterPro" id="IPR008613">
    <property type="entry name" value="Excalibur_Ca-bd_domain"/>
</dbReference>
<feature type="chain" id="PRO_5018044101" evidence="1">
    <location>
        <begin position="22"/>
        <end position="94"/>
    </location>
</feature>
<organism evidence="3 4">
    <name type="scientific">Arthrobacter oryzae</name>
    <dbReference type="NCBI Taxonomy" id="409290"/>
    <lineage>
        <taxon>Bacteria</taxon>
        <taxon>Bacillati</taxon>
        <taxon>Actinomycetota</taxon>
        <taxon>Actinomycetes</taxon>
        <taxon>Micrococcales</taxon>
        <taxon>Micrococcaceae</taxon>
        <taxon>Arthrobacter</taxon>
    </lineage>
</organism>
<comment type="caution">
    <text evidence="3">The sequence shown here is derived from an EMBL/GenBank/DDBJ whole genome shotgun (WGS) entry which is preliminary data.</text>
</comment>
<dbReference type="RefSeq" id="WP_123256929.1">
    <property type="nucleotide sequence ID" value="NZ_RBED01000146.1"/>
</dbReference>
<protein>
    <submittedName>
        <fullName evidence="3">Calcium-binding protein</fullName>
    </submittedName>
</protein>
<gene>
    <name evidence="3" type="ORF">D7003_18750</name>
</gene>